<dbReference type="InterPro" id="IPR056388">
    <property type="entry name" value="PH_YxkI"/>
</dbReference>
<gene>
    <name evidence="3" type="ORF">IC807_17290</name>
</gene>
<evidence type="ECO:0000259" key="2">
    <source>
        <dbReference type="Pfam" id="PF23492"/>
    </source>
</evidence>
<feature type="domain" description="YxkI PH" evidence="2">
    <location>
        <begin position="53"/>
        <end position="112"/>
    </location>
</feature>
<evidence type="ECO:0000313" key="3">
    <source>
        <dbReference type="EMBL" id="QNU19892.1"/>
    </source>
</evidence>
<protein>
    <submittedName>
        <fullName evidence="3">Peptidase</fullName>
    </submittedName>
</protein>
<accession>A0A7H1S053</accession>
<dbReference type="EMBL" id="CP061470">
    <property type="protein sequence ID" value="QNU19892.1"/>
    <property type="molecule type" value="Genomic_DNA"/>
</dbReference>
<dbReference type="KEGG" id="gza:IC807_17290"/>
<reference evidence="3 4" key="1">
    <citation type="submission" date="2020-09" db="EMBL/GenBank/DDBJ databases">
        <title>Complete Geobacillus genomes through the use of hybrid genome assembly.</title>
        <authorList>
            <person name="Vera D.L."/>
            <person name="Venkateswaran K."/>
            <person name="Singh N.K."/>
            <person name="Landry K."/>
        </authorList>
    </citation>
    <scope>NUCLEOTIDE SEQUENCE [LARGE SCALE GENOMIC DNA]</scope>
    <source>
        <strain evidence="3 4">SURF-189</strain>
    </source>
</reference>
<dbReference type="AlphaFoldDB" id="A0A7H1S053"/>
<evidence type="ECO:0000256" key="1">
    <source>
        <dbReference type="SAM" id="Phobius"/>
    </source>
</evidence>
<dbReference type="Pfam" id="PF23492">
    <property type="entry name" value="bPH_9"/>
    <property type="match status" value="1"/>
</dbReference>
<keyword evidence="1" id="KW-0472">Membrane</keyword>
<evidence type="ECO:0000313" key="4">
    <source>
        <dbReference type="Proteomes" id="UP000516388"/>
    </source>
</evidence>
<keyword evidence="1" id="KW-1133">Transmembrane helix</keyword>
<feature type="transmembrane region" description="Helical" evidence="1">
    <location>
        <begin position="26"/>
        <end position="43"/>
    </location>
</feature>
<dbReference type="Proteomes" id="UP000516388">
    <property type="component" value="Chromosome"/>
</dbReference>
<keyword evidence="1" id="KW-0812">Transmembrane</keyword>
<proteinExistence type="predicted"/>
<name>A0A7H1S053_9BACL</name>
<keyword evidence="4" id="KW-1185">Reference proteome</keyword>
<organism evidence="3 4">
    <name type="scientific">Geobacillus zalihae</name>
    <dbReference type="NCBI Taxonomy" id="213419"/>
    <lineage>
        <taxon>Bacteria</taxon>
        <taxon>Bacillati</taxon>
        <taxon>Bacillota</taxon>
        <taxon>Bacilli</taxon>
        <taxon>Bacillales</taxon>
        <taxon>Anoxybacillaceae</taxon>
        <taxon>Geobacillus</taxon>
    </lineage>
</organism>
<sequence length="113" mass="13013">MLDIGFSALFIGIAIPYFWIGSPSPVVELFLLYGFLSMTAGLFKRMALFRSLRLFYDQHDHALYLISSVEVKRYPLDQCVDIQMHTAPDILQLFHLFHLFSPHADYTVNIGKT</sequence>